<evidence type="ECO:0008006" key="3">
    <source>
        <dbReference type="Google" id="ProtNLM"/>
    </source>
</evidence>
<keyword evidence="2" id="KW-1185">Reference proteome</keyword>
<name>A0A9X3DCS9_9SPHI</name>
<protein>
    <recommendedName>
        <fullName evidence="3">Terminase</fullName>
    </recommendedName>
</protein>
<evidence type="ECO:0000313" key="1">
    <source>
        <dbReference type="EMBL" id="MCX3264796.1"/>
    </source>
</evidence>
<comment type="caution">
    <text evidence="1">The sequence shown here is derived from an EMBL/GenBank/DDBJ whole genome shotgun (WGS) entry which is preliminary data.</text>
</comment>
<dbReference type="Proteomes" id="UP001142592">
    <property type="component" value="Unassembled WGS sequence"/>
</dbReference>
<accession>A0A9X3DCS9</accession>
<gene>
    <name evidence="1" type="ORF">OQZ29_08580</name>
</gene>
<dbReference type="AlphaFoldDB" id="A0A9X3DCS9"/>
<sequence length="148" mass="17086">MPRLKKPDPRTHEEKQAEFLENVTLYGNITEACRKARLDRKTMYRWKIDEPEFAKAWDEAAEIGIEAIEDEARRRAFKGTLKPIYQGGVKVGTVREYSDTLLIFLLKGAKGSKYKERMQLSGDKENPVALEIRSTVVFEDMSEQQTKS</sequence>
<dbReference type="RefSeq" id="WP_010603366.1">
    <property type="nucleotide sequence ID" value="NZ_JAPJUH010000002.1"/>
</dbReference>
<proteinExistence type="predicted"/>
<dbReference type="EMBL" id="JAPJUH010000002">
    <property type="protein sequence ID" value="MCX3264796.1"/>
    <property type="molecule type" value="Genomic_DNA"/>
</dbReference>
<dbReference type="Gene3D" id="1.10.10.60">
    <property type="entry name" value="Homeodomain-like"/>
    <property type="match status" value="1"/>
</dbReference>
<organism evidence="1 2">
    <name type="scientific">Pedobacter agri</name>
    <dbReference type="NCBI Taxonomy" id="454586"/>
    <lineage>
        <taxon>Bacteria</taxon>
        <taxon>Pseudomonadati</taxon>
        <taxon>Bacteroidota</taxon>
        <taxon>Sphingobacteriia</taxon>
        <taxon>Sphingobacteriales</taxon>
        <taxon>Sphingobacteriaceae</taxon>
        <taxon>Pedobacter</taxon>
    </lineage>
</organism>
<evidence type="ECO:0000313" key="2">
    <source>
        <dbReference type="Proteomes" id="UP001142592"/>
    </source>
</evidence>
<reference evidence="1" key="1">
    <citation type="submission" date="2022-11" db="EMBL/GenBank/DDBJ databases">
        <authorList>
            <person name="Graham C."/>
            <person name="Newman J.D."/>
        </authorList>
    </citation>
    <scope>NUCLEOTIDE SEQUENCE</scope>
    <source>
        <strain evidence="1">DSM 19486</strain>
    </source>
</reference>